<feature type="signal peptide" evidence="3">
    <location>
        <begin position="1"/>
        <end position="18"/>
    </location>
</feature>
<keyword evidence="3" id="KW-0732">Signal</keyword>
<keyword evidence="5" id="KW-1185">Reference proteome</keyword>
<comment type="similarity">
    <text evidence="1">Belongs to the 'GDSL' lipolytic enzyme family.</text>
</comment>
<dbReference type="EMBL" id="GL377570">
    <property type="protein sequence ID" value="EFJ33675.1"/>
    <property type="molecule type" value="Genomic_DNA"/>
</dbReference>
<dbReference type="InterPro" id="IPR051058">
    <property type="entry name" value="GDSL_Est/Lipase"/>
</dbReference>
<dbReference type="eggNOG" id="ENOG502SW6X">
    <property type="taxonomic scope" value="Eukaryota"/>
</dbReference>
<proteinExistence type="inferred from homology"/>
<dbReference type="PANTHER" id="PTHR45648:SF139">
    <property type="entry name" value="GDSL ESTERASE_LIPASE"/>
    <property type="match status" value="1"/>
</dbReference>
<evidence type="ECO:0000256" key="1">
    <source>
        <dbReference type="ARBA" id="ARBA00008668"/>
    </source>
</evidence>
<dbReference type="Proteomes" id="UP000001514">
    <property type="component" value="Unassembled WGS sequence"/>
</dbReference>
<dbReference type="InParanoid" id="D8R270"/>
<dbReference type="OMA" id="YMASCTA"/>
<sequence length="356" mass="39076">MAFWKALAFGFLVVFCHASRLVDHHHHHHDKAGVHALFVFGDSIVDPGNNNNLDTIAKANHLPYGFKFKGHEASGRFCDGKLAVDLVAEHLGLPYPPPYSPNSSAATQGMNFGSATSGILNSTGMVSLQFLITSEGSILSLSTQVNLFSHVAKGLPRDLIASSIFYISTGNNDMASIEPMHTIISQFHAQLEFISNFFCSLPQRLYDLGARKFVVVGILNVGCVPATQLGDSCTELGEWMTKRFNEQLQTMLEEMRTSHQGFTPIYANAAGIMDEVMRDPAAFGMSNVHQGCCPSSSIIPFMFCYPGAFHCKDSSKYMFWDLVHPTEAFNTILVQRWYNGSTEYVSPMNIAALAAA</sequence>
<evidence type="ECO:0000256" key="3">
    <source>
        <dbReference type="SAM" id="SignalP"/>
    </source>
</evidence>
<dbReference type="STRING" id="88036.D8R270"/>
<name>D8R270_SELML</name>
<evidence type="ECO:0000256" key="2">
    <source>
        <dbReference type="ARBA" id="ARBA00022801"/>
    </source>
</evidence>
<dbReference type="InterPro" id="IPR001087">
    <property type="entry name" value="GDSL"/>
</dbReference>
<dbReference type="CDD" id="cd01837">
    <property type="entry name" value="SGNH_plant_lipase_like"/>
    <property type="match status" value="1"/>
</dbReference>
<dbReference type="InterPro" id="IPR036514">
    <property type="entry name" value="SGNH_hydro_sf"/>
</dbReference>
<dbReference type="PANTHER" id="PTHR45648">
    <property type="entry name" value="GDSL LIPASE/ACYLHYDROLASE FAMILY PROTEIN (AFU_ORTHOLOGUE AFUA_4G14700)"/>
    <property type="match status" value="1"/>
</dbReference>
<evidence type="ECO:0000313" key="5">
    <source>
        <dbReference type="Proteomes" id="UP000001514"/>
    </source>
</evidence>
<reference evidence="4 5" key="1">
    <citation type="journal article" date="2011" name="Science">
        <title>The Selaginella genome identifies genetic changes associated with the evolution of vascular plants.</title>
        <authorList>
            <person name="Banks J.A."/>
            <person name="Nishiyama T."/>
            <person name="Hasebe M."/>
            <person name="Bowman J.L."/>
            <person name="Gribskov M."/>
            <person name="dePamphilis C."/>
            <person name="Albert V.A."/>
            <person name="Aono N."/>
            <person name="Aoyama T."/>
            <person name="Ambrose B.A."/>
            <person name="Ashton N.W."/>
            <person name="Axtell M.J."/>
            <person name="Barker E."/>
            <person name="Barker M.S."/>
            <person name="Bennetzen J.L."/>
            <person name="Bonawitz N.D."/>
            <person name="Chapple C."/>
            <person name="Cheng C."/>
            <person name="Correa L.G."/>
            <person name="Dacre M."/>
            <person name="DeBarry J."/>
            <person name="Dreyer I."/>
            <person name="Elias M."/>
            <person name="Engstrom E.M."/>
            <person name="Estelle M."/>
            <person name="Feng L."/>
            <person name="Finet C."/>
            <person name="Floyd S.K."/>
            <person name="Frommer W.B."/>
            <person name="Fujita T."/>
            <person name="Gramzow L."/>
            <person name="Gutensohn M."/>
            <person name="Harholt J."/>
            <person name="Hattori M."/>
            <person name="Heyl A."/>
            <person name="Hirai T."/>
            <person name="Hiwatashi Y."/>
            <person name="Ishikawa M."/>
            <person name="Iwata M."/>
            <person name="Karol K.G."/>
            <person name="Koehler B."/>
            <person name="Kolukisaoglu U."/>
            <person name="Kubo M."/>
            <person name="Kurata T."/>
            <person name="Lalonde S."/>
            <person name="Li K."/>
            <person name="Li Y."/>
            <person name="Litt A."/>
            <person name="Lyons E."/>
            <person name="Manning G."/>
            <person name="Maruyama T."/>
            <person name="Michael T.P."/>
            <person name="Mikami K."/>
            <person name="Miyazaki S."/>
            <person name="Morinaga S."/>
            <person name="Murata T."/>
            <person name="Mueller-Roeber B."/>
            <person name="Nelson D.R."/>
            <person name="Obara M."/>
            <person name="Oguri Y."/>
            <person name="Olmstead R.G."/>
            <person name="Onodera N."/>
            <person name="Petersen B.L."/>
            <person name="Pils B."/>
            <person name="Prigge M."/>
            <person name="Rensing S.A."/>
            <person name="Riano-Pachon D.M."/>
            <person name="Roberts A.W."/>
            <person name="Sato Y."/>
            <person name="Scheller H.V."/>
            <person name="Schulz B."/>
            <person name="Schulz C."/>
            <person name="Shakirov E.V."/>
            <person name="Shibagaki N."/>
            <person name="Shinohara N."/>
            <person name="Shippen D.E."/>
            <person name="Soerensen I."/>
            <person name="Sotooka R."/>
            <person name="Sugimoto N."/>
            <person name="Sugita M."/>
            <person name="Sumikawa N."/>
            <person name="Tanurdzic M."/>
            <person name="Theissen G."/>
            <person name="Ulvskov P."/>
            <person name="Wakazuki S."/>
            <person name="Weng J.K."/>
            <person name="Willats W.W."/>
            <person name="Wipf D."/>
            <person name="Wolf P.G."/>
            <person name="Yang L."/>
            <person name="Zimmer A.D."/>
            <person name="Zhu Q."/>
            <person name="Mitros T."/>
            <person name="Hellsten U."/>
            <person name="Loque D."/>
            <person name="Otillar R."/>
            <person name="Salamov A."/>
            <person name="Schmutz J."/>
            <person name="Shapiro H."/>
            <person name="Lindquist E."/>
            <person name="Lucas S."/>
            <person name="Rokhsar D."/>
            <person name="Grigoriev I.V."/>
        </authorList>
    </citation>
    <scope>NUCLEOTIDE SEQUENCE [LARGE SCALE GENOMIC DNA]</scope>
</reference>
<evidence type="ECO:0000313" key="4">
    <source>
        <dbReference type="EMBL" id="EFJ33675.1"/>
    </source>
</evidence>
<dbReference type="SUPFAM" id="SSF52266">
    <property type="entry name" value="SGNH hydrolase"/>
    <property type="match status" value="1"/>
</dbReference>
<dbReference type="Pfam" id="PF00657">
    <property type="entry name" value="Lipase_GDSL"/>
    <property type="match status" value="1"/>
</dbReference>
<dbReference type="Gene3D" id="3.40.50.1110">
    <property type="entry name" value="SGNH hydrolase"/>
    <property type="match status" value="1"/>
</dbReference>
<protein>
    <recommendedName>
        <fullName evidence="6">SGNH hydrolase-type esterase domain-containing protein</fullName>
    </recommendedName>
</protein>
<dbReference type="InterPro" id="IPR035669">
    <property type="entry name" value="SGNH_plant_lipase-like"/>
</dbReference>
<organism evidence="5">
    <name type="scientific">Selaginella moellendorffii</name>
    <name type="common">Spikemoss</name>
    <dbReference type="NCBI Taxonomy" id="88036"/>
    <lineage>
        <taxon>Eukaryota</taxon>
        <taxon>Viridiplantae</taxon>
        <taxon>Streptophyta</taxon>
        <taxon>Embryophyta</taxon>
        <taxon>Tracheophyta</taxon>
        <taxon>Lycopodiopsida</taxon>
        <taxon>Selaginellales</taxon>
        <taxon>Selaginellaceae</taxon>
        <taxon>Selaginella</taxon>
    </lineage>
</organism>
<evidence type="ECO:0008006" key="6">
    <source>
        <dbReference type="Google" id="ProtNLM"/>
    </source>
</evidence>
<dbReference type="KEGG" id="smo:SELMODRAFT_82577"/>
<dbReference type="HOGENOM" id="CLU_015101_0_2_1"/>
<gene>
    <name evidence="4" type="ORF">SELMODRAFT_82577</name>
</gene>
<feature type="chain" id="PRO_5003121446" description="SGNH hydrolase-type esterase domain-containing protein" evidence="3">
    <location>
        <begin position="19"/>
        <end position="356"/>
    </location>
</feature>
<dbReference type="Gramene" id="EFJ33675">
    <property type="protein sequence ID" value="EFJ33675"/>
    <property type="gene ID" value="SELMODRAFT_82577"/>
</dbReference>
<keyword evidence="2" id="KW-0378">Hydrolase</keyword>
<dbReference type="GO" id="GO:0016788">
    <property type="term" value="F:hydrolase activity, acting on ester bonds"/>
    <property type="evidence" value="ECO:0007669"/>
    <property type="project" value="InterPro"/>
</dbReference>
<dbReference type="AlphaFoldDB" id="D8R270"/>
<accession>D8R270</accession>